<organism evidence="2 3">
    <name type="scientific">Candidatus Nomurabacteria bacterium RIFCSPLOWO2_01_FULL_42_17</name>
    <dbReference type="NCBI Taxonomy" id="1801780"/>
    <lineage>
        <taxon>Bacteria</taxon>
        <taxon>Candidatus Nomuraibacteriota</taxon>
    </lineage>
</organism>
<name>A0A1F6XN70_9BACT</name>
<dbReference type="STRING" id="1801780.A2917_03210"/>
<feature type="domain" description="HTH cro/C1-type" evidence="1">
    <location>
        <begin position="59"/>
        <end position="102"/>
    </location>
</feature>
<dbReference type="SMART" id="SM00530">
    <property type="entry name" value="HTH_XRE"/>
    <property type="match status" value="1"/>
</dbReference>
<dbReference type="InterPro" id="IPR010982">
    <property type="entry name" value="Lambda_DNA-bd_dom_sf"/>
</dbReference>
<protein>
    <recommendedName>
        <fullName evidence="1">HTH cro/C1-type domain-containing protein</fullName>
    </recommendedName>
</protein>
<evidence type="ECO:0000259" key="1">
    <source>
        <dbReference type="PROSITE" id="PS50943"/>
    </source>
</evidence>
<evidence type="ECO:0000313" key="3">
    <source>
        <dbReference type="Proteomes" id="UP000178104"/>
    </source>
</evidence>
<dbReference type="Gene3D" id="1.10.260.40">
    <property type="entry name" value="lambda repressor-like DNA-binding domains"/>
    <property type="match status" value="1"/>
</dbReference>
<proteinExistence type="predicted"/>
<dbReference type="EMBL" id="MFVE01000005">
    <property type="protein sequence ID" value="OGI95533.1"/>
    <property type="molecule type" value="Genomic_DNA"/>
</dbReference>
<dbReference type="PROSITE" id="PS50943">
    <property type="entry name" value="HTH_CROC1"/>
    <property type="match status" value="1"/>
</dbReference>
<accession>A0A1F6XN70</accession>
<evidence type="ECO:0000313" key="2">
    <source>
        <dbReference type="EMBL" id="OGI95533.1"/>
    </source>
</evidence>
<reference evidence="2 3" key="1">
    <citation type="journal article" date="2016" name="Nat. Commun.">
        <title>Thousands of microbial genomes shed light on interconnected biogeochemical processes in an aquifer system.</title>
        <authorList>
            <person name="Anantharaman K."/>
            <person name="Brown C.T."/>
            <person name="Hug L.A."/>
            <person name="Sharon I."/>
            <person name="Castelle C.J."/>
            <person name="Probst A.J."/>
            <person name="Thomas B.C."/>
            <person name="Singh A."/>
            <person name="Wilkins M.J."/>
            <person name="Karaoz U."/>
            <person name="Brodie E.L."/>
            <person name="Williams K.H."/>
            <person name="Hubbard S.S."/>
            <person name="Banfield J.F."/>
        </authorList>
    </citation>
    <scope>NUCLEOTIDE SEQUENCE [LARGE SCALE GENOMIC DNA]</scope>
</reference>
<dbReference type="AlphaFoldDB" id="A0A1F6XN70"/>
<dbReference type="CDD" id="cd00093">
    <property type="entry name" value="HTH_XRE"/>
    <property type="match status" value="1"/>
</dbReference>
<comment type="caution">
    <text evidence="2">The sequence shown here is derived from an EMBL/GenBank/DDBJ whole genome shotgun (WGS) entry which is preliminary data.</text>
</comment>
<dbReference type="InterPro" id="IPR001387">
    <property type="entry name" value="Cro/C1-type_HTH"/>
</dbReference>
<sequence>MDTTQISDEALFELMFSERANKLFEQKIPDLEKRLTEEKSRRIIIQNIKILMLVRGIETIKNLAEIISIDRAQMSKYLDGKTIPIEKFFIIARVIGVSPLILATLDLEQVIKNALKEQVS</sequence>
<dbReference type="Proteomes" id="UP000178104">
    <property type="component" value="Unassembled WGS sequence"/>
</dbReference>
<dbReference type="SUPFAM" id="SSF47413">
    <property type="entry name" value="lambda repressor-like DNA-binding domains"/>
    <property type="match status" value="1"/>
</dbReference>
<dbReference type="GO" id="GO:0003677">
    <property type="term" value="F:DNA binding"/>
    <property type="evidence" value="ECO:0007669"/>
    <property type="project" value="InterPro"/>
</dbReference>
<gene>
    <name evidence="2" type="ORF">A2917_03210</name>
</gene>